<comment type="caution">
    <text evidence="3">The sequence shown here is derived from an EMBL/GenBank/DDBJ whole genome shotgun (WGS) entry which is preliminary data.</text>
</comment>
<evidence type="ECO:0000256" key="1">
    <source>
        <dbReference type="SAM" id="MobiDB-lite"/>
    </source>
</evidence>
<dbReference type="InterPro" id="IPR059026">
    <property type="entry name" value="LpqB_N"/>
</dbReference>
<dbReference type="EMBL" id="BSVA01000001">
    <property type="protein sequence ID" value="GMA89853.1"/>
    <property type="molecule type" value="Genomic_DNA"/>
</dbReference>
<protein>
    <recommendedName>
        <fullName evidence="2">GerMN domain-containing protein</fullName>
    </recommendedName>
</protein>
<feature type="compositionally biased region" description="Low complexity" evidence="1">
    <location>
        <begin position="286"/>
        <end position="299"/>
    </location>
</feature>
<proteinExistence type="predicted"/>
<keyword evidence="4" id="KW-1185">Reference proteome</keyword>
<dbReference type="Pfam" id="PF10646">
    <property type="entry name" value="Germane"/>
    <property type="match status" value="1"/>
</dbReference>
<dbReference type="Pfam" id="PF25976">
    <property type="entry name" value="LpqB_N"/>
    <property type="match status" value="1"/>
</dbReference>
<evidence type="ECO:0000313" key="3">
    <source>
        <dbReference type="EMBL" id="GMA89853.1"/>
    </source>
</evidence>
<feature type="domain" description="GerMN" evidence="2">
    <location>
        <begin position="113"/>
        <end position="204"/>
    </location>
</feature>
<reference evidence="4" key="1">
    <citation type="journal article" date="2019" name="Int. J. Syst. Evol. Microbiol.">
        <title>The Global Catalogue of Microorganisms (GCM) 10K type strain sequencing project: providing services to taxonomists for standard genome sequencing and annotation.</title>
        <authorList>
            <consortium name="The Broad Institute Genomics Platform"/>
            <consortium name="The Broad Institute Genome Sequencing Center for Infectious Disease"/>
            <person name="Wu L."/>
            <person name="Ma J."/>
        </authorList>
    </citation>
    <scope>NUCLEOTIDE SEQUENCE [LARGE SCALE GENOMIC DNA]</scope>
    <source>
        <strain evidence="4">NBRC 108755</strain>
    </source>
</reference>
<accession>A0ABQ6JR36</accession>
<dbReference type="InterPro" id="IPR019606">
    <property type="entry name" value="GerMN"/>
</dbReference>
<feature type="region of interest" description="Disordered" evidence="1">
    <location>
        <begin position="275"/>
        <end position="318"/>
    </location>
</feature>
<organism evidence="3 4">
    <name type="scientific">Homoserinibacter gongjuensis</name>
    <dbReference type="NCBI Taxonomy" id="1162968"/>
    <lineage>
        <taxon>Bacteria</taxon>
        <taxon>Bacillati</taxon>
        <taxon>Actinomycetota</taxon>
        <taxon>Actinomycetes</taxon>
        <taxon>Micrococcales</taxon>
        <taxon>Microbacteriaceae</taxon>
        <taxon>Homoserinibacter</taxon>
    </lineage>
</organism>
<evidence type="ECO:0000313" key="4">
    <source>
        <dbReference type="Proteomes" id="UP001157069"/>
    </source>
</evidence>
<dbReference type="SMART" id="SM00909">
    <property type="entry name" value="Germane"/>
    <property type="match status" value="1"/>
</dbReference>
<dbReference type="Proteomes" id="UP001157069">
    <property type="component" value="Unassembled WGS sequence"/>
</dbReference>
<evidence type="ECO:0000259" key="2">
    <source>
        <dbReference type="SMART" id="SM00909"/>
    </source>
</evidence>
<name>A0ABQ6JR36_9MICO</name>
<gene>
    <name evidence="3" type="ORF">GCM10025869_03820</name>
</gene>
<sequence length="318" mass="33431">MVADFLVRVTDSPMSPEPNGGDDRLRIAATVQATVDETGVYKELRPAEPQALDYEFALNDDGEWRISAAPKGTVLSNRGFERSFVAYPLYFFDPSGTALVPDVRWFPDTATRAERIVRQLLAGPAPWYQNGVLITSFPTGSKLETDGVTVESGTATVALSAEAGGQDADTRWRMQQQLRVSLLALGEVKAVQMTAGGFPIEVSSGKTAESSFLAKSDPLGLAEGGFGYLTASTTDPVPGISESVQQLGPLGATLGRDAEVAAVRNAQGCGAWRSTRPPCSSTVVPGSSTRASTRAGSSGPPSATMPTASARSTRRGRA</sequence>